<reference evidence="2 3" key="1">
    <citation type="journal article" date="2016" name="Nat. Commun.">
        <title>Extremotolerant tardigrade genome and improved radiotolerance of human cultured cells by tardigrade-unique protein.</title>
        <authorList>
            <person name="Hashimoto T."/>
            <person name="Horikawa D.D."/>
            <person name="Saito Y."/>
            <person name="Kuwahara H."/>
            <person name="Kozuka-Hata H."/>
            <person name="Shin-I T."/>
            <person name="Minakuchi Y."/>
            <person name="Ohishi K."/>
            <person name="Motoyama A."/>
            <person name="Aizu T."/>
            <person name="Enomoto A."/>
            <person name="Kondo K."/>
            <person name="Tanaka S."/>
            <person name="Hara Y."/>
            <person name="Koshikawa S."/>
            <person name="Sagara H."/>
            <person name="Miura T."/>
            <person name="Yokobori S."/>
            <person name="Miyagawa K."/>
            <person name="Suzuki Y."/>
            <person name="Kubo T."/>
            <person name="Oyama M."/>
            <person name="Kohara Y."/>
            <person name="Fujiyama A."/>
            <person name="Arakawa K."/>
            <person name="Katayama T."/>
            <person name="Toyoda A."/>
            <person name="Kunieda T."/>
        </authorList>
    </citation>
    <scope>NUCLEOTIDE SEQUENCE [LARGE SCALE GENOMIC DNA]</scope>
    <source>
        <strain evidence="2 3">YOKOZUNA-1</strain>
    </source>
</reference>
<sequence length="96" mass="10549">MSITTHMHQCPTKQTSRTLLRLLFVLVTFQTRDLPQVKMRGLLFCFLVLAILAVVLEQVNAQFQTAGGGSGDGGLIIMLKSDKASASANLLKFLRK</sequence>
<dbReference type="EMBL" id="BDGG01000009">
    <property type="protein sequence ID" value="GAV03175.1"/>
    <property type="molecule type" value="Genomic_DNA"/>
</dbReference>
<comment type="caution">
    <text evidence="2">The sequence shown here is derived from an EMBL/GenBank/DDBJ whole genome shotgun (WGS) entry which is preliminary data.</text>
</comment>
<proteinExistence type="predicted"/>
<evidence type="ECO:0000313" key="3">
    <source>
        <dbReference type="Proteomes" id="UP000186922"/>
    </source>
</evidence>
<feature type="transmembrane region" description="Helical" evidence="1">
    <location>
        <begin position="39"/>
        <end position="56"/>
    </location>
</feature>
<dbReference type="Proteomes" id="UP000186922">
    <property type="component" value="Unassembled WGS sequence"/>
</dbReference>
<keyword evidence="1" id="KW-0812">Transmembrane</keyword>
<evidence type="ECO:0000256" key="1">
    <source>
        <dbReference type="SAM" id="Phobius"/>
    </source>
</evidence>
<keyword evidence="1" id="KW-0472">Membrane</keyword>
<keyword evidence="1" id="KW-1133">Transmembrane helix</keyword>
<organism evidence="2 3">
    <name type="scientific">Ramazzottius varieornatus</name>
    <name type="common">Water bear</name>
    <name type="synonym">Tardigrade</name>
    <dbReference type="NCBI Taxonomy" id="947166"/>
    <lineage>
        <taxon>Eukaryota</taxon>
        <taxon>Metazoa</taxon>
        <taxon>Ecdysozoa</taxon>
        <taxon>Tardigrada</taxon>
        <taxon>Eutardigrada</taxon>
        <taxon>Parachela</taxon>
        <taxon>Hypsibioidea</taxon>
        <taxon>Ramazzottiidae</taxon>
        <taxon>Ramazzottius</taxon>
    </lineage>
</organism>
<protein>
    <submittedName>
        <fullName evidence="2">Uncharacterized protein</fullName>
    </submittedName>
</protein>
<keyword evidence="3" id="KW-1185">Reference proteome</keyword>
<name>A0A1D1VNM0_RAMVA</name>
<evidence type="ECO:0000313" key="2">
    <source>
        <dbReference type="EMBL" id="GAV03175.1"/>
    </source>
</evidence>
<gene>
    <name evidence="2" type="primary">RvY_13641</name>
    <name evidence="2" type="synonym">RvY_13641.1</name>
    <name evidence="2" type="ORF">RvY_13641-1</name>
</gene>
<accession>A0A1D1VNM0</accession>
<dbReference type="AlphaFoldDB" id="A0A1D1VNM0"/>